<feature type="transmembrane region" description="Helical" evidence="6">
    <location>
        <begin position="433"/>
        <end position="453"/>
    </location>
</feature>
<reference evidence="8" key="1">
    <citation type="submission" date="2022-01" db="UniProtKB">
        <authorList>
            <consortium name="EnsemblMetazoa"/>
        </authorList>
    </citation>
    <scope>IDENTIFICATION</scope>
</reference>
<evidence type="ECO:0000259" key="7">
    <source>
        <dbReference type="PROSITE" id="PS50850"/>
    </source>
</evidence>
<dbReference type="GeneID" id="106670472"/>
<feature type="domain" description="Major facilitator superfamily (MFS) profile" evidence="7">
    <location>
        <begin position="50"/>
        <end position="458"/>
    </location>
</feature>
<evidence type="ECO:0000256" key="2">
    <source>
        <dbReference type="ARBA" id="ARBA00022692"/>
    </source>
</evidence>
<evidence type="ECO:0000313" key="8">
    <source>
        <dbReference type="EnsemblMetazoa" id="XP_014256348.1"/>
    </source>
</evidence>
<dbReference type="PANTHER" id="PTHR10924">
    <property type="entry name" value="MAJOR FACILITATOR SUPERFAMILY PROTEIN-RELATED"/>
    <property type="match status" value="1"/>
</dbReference>
<protein>
    <recommendedName>
        <fullName evidence="7">Major facilitator superfamily (MFS) profile domain-containing protein</fullName>
    </recommendedName>
</protein>
<dbReference type="InterPro" id="IPR020846">
    <property type="entry name" value="MFS_dom"/>
</dbReference>
<dbReference type="GO" id="GO:0020037">
    <property type="term" value="F:heme binding"/>
    <property type="evidence" value="ECO:0007669"/>
    <property type="project" value="TreeGrafter"/>
</dbReference>
<keyword evidence="9" id="KW-1185">Reference proteome</keyword>
<accession>A0A8I6SAM2</accession>
<evidence type="ECO:0000313" key="9">
    <source>
        <dbReference type="Proteomes" id="UP000494040"/>
    </source>
</evidence>
<feature type="transmembrane region" description="Helical" evidence="6">
    <location>
        <begin position="370"/>
        <end position="387"/>
    </location>
</feature>
<keyword evidence="2 6" id="KW-0812">Transmembrane</keyword>
<dbReference type="OMA" id="IVQYYNT"/>
<dbReference type="GO" id="GO:0016020">
    <property type="term" value="C:membrane"/>
    <property type="evidence" value="ECO:0007669"/>
    <property type="project" value="UniProtKB-SubCell"/>
</dbReference>
<comment type="subcellular location">
    <subcellularLocation>
        <location evidence="1">Membrane</location>
        <topology evidence="1">Multi-pass membrane protein</topology>
    </subcellularLocation>
</comment>
<feature type="transmembrane region" description="Helical" evidence="6">
    <location>
        <begin position="407"/>
        <end position="427"/>
    </location>
</feature>
<dbReference type="Proteomes" id="UP000494040">
    <property type="component" value="Unassembled WGS sequence"/>
</dbReference>
<proteinExistence type="predicted"/>
<evidence type="ECO:0000256" key="1">
    <source>
        <dbReference type="ARBA" id="ARBA00004141"/>
    </source>
</evidence>
<feature type="transmembrane region" description="Helical" evidence="6">
    <location>
        <begin position="345"/>
        <end position="364"/>
    </location>
</feature>
<feature type="transmembrane region" description="Helical" evidence="6">
    <location>
        <begin position="215"/>
        <end position="235"/>
    </location>
</feature>
<dbReference type="PROSITE" id="PS50850">
    <property type="entry name" value="MFS"/>
    <property type="match status" value="1"/>
</dbReference>
<keyword evidence="3 6" id="KW-1133">Transmembrane helix</keyword>
<dbReference type="SUPFAM" id="SSF103473">
    <property type="entry name" value="MFS general substrate transporter"/>
    <property type="match status" value="1"/>
</dbReference>
<feature type="transmembrane region" description="Helical" evidence="6">
    <location>
        <begin position="88"/>
        <end position="108"/>
    </location>
</feature>
<dbReference type="InterPro" id="IPR049680">
    <property type="entry name" value="FLVCR1-2_SLC49-like"/>
</dbReference>
<feature type="transmembrane region" description="Helical" evidence="6">
    <location>
        <begin position="48"/>
        <end position="68"/>
    </location>
</feature>
<feature type="transmembrane region" description="Helical" evidence="6">
    <location>
        <begin position="314"/>
        <end position="333"/>
    </location>
</feature>
<feature type="transmembrane region" description="Helical" evidence="6">
    <location>
        <begin position="139"/>
        <end position="162"/>
    </location>
</feature>
<evidence type="ECO:0000256" key="5">
    <source>
        <dbReference type="SAM" id="MobiDB-lite"/>
    </source>
</evidence>
<evidence type="ECO:0000256" key="4">
    <source>
        <dbReference type="ARBA" id="ARBA00023136"/>
    </source>
</evidence>
<dbReference type="InterPro" id="IPR036259">
    <property type="entry name" value="MFS_trans_sf"/>
</dbReference>
<organism evidence="8 9">
    <name type="scientific">Cimex lectularius</name>
    <name type="common">Bed bug</name>
    <name type="synonym">Acanthia lectularia</name>
    <dbReference type="NCBI Taxonomy" id="79782"/>
    <lineage>
        <taxon>Eukaryota</taxon>
        <taxon>Metazoa</taxon>
        <taxon>Ecdysozoa</taxon>
        <taxon>Arthropoda</taxon>
        <taxon>Hexapoda</taxon>
        <taxon>Insecta</taxon>
        <taxon>Pterygota</taxon>
        <taxon>Neoptera</taxon>
        <taxon>Paraneoptera</taxon>
        <taxon>Hemiptera</taxon>
        <taxon>Heteroptera</taxon>
        <taxon>Panheteroptera</taxon>
        <taxon>Cimicomorpha</taxon>
        <taxon>Cimicidae</taxon>
        <taxon>Cimex</taxon>
    </lineage>
</organism>
<feature type="transmembrane region" description="Helical" evidence="6">
    <location>
        <begin position="115"/>
        <end position="133"/>
    </location>
</feature>
<dbReference type="AlphaFoldDB" id="A0A8I6SAM2"/>
<feature type="transmembrane region" description="Helical" evidence="6">
    <location>
        <begin position="276"/>
        <end position="294"/>
    </location>
</feature>
<dbReference type="PANTHER" id="PTHR10924:SF4">
    <property type="entry name" value="GH15861P"/>
    <property type="match status" value="1"/>
</dbReference>
<evidence type="ECO:0000256" key="6">
    <source>
        <dbReference type="SAM" id="Phobius"/>
    </source>
</evidence>
<dbReference type="EnsemblMetazoa" id="XM_014400862.2">
    <property type="protein sequence ID" value="XP_014256348.1"/>
    <property type="gene ID" value="LOC106670472"/>
</dbReference>
<feature type="compositionally biased region" description="Basic and acidic residues" evidence="5">
    <location>
        <begin position="1"/>
        <end position="23"/>
    </location>
</feature>
<dbReference type="RefSeq" id="XP_014256348.1">
    <property type="nucleotide sequence ID" value="XM_014400862.2"/>
</dbReference>
<feature type="transmembrane region" description="Helical" evidence="6">
    <location>
        <begin position="174"/>
        <end position="195"/>
    </location>
</feature>
<dbReference type="Pfam" id="PF07690">
    <property type="entry name" value="MFS_1"/>
    <property type="match status" value="1"/>
</dbReference>
<dbReference type="GO" id="GO:0015232">
    <property type="term" value="F:heme transmembrane transporter activity"/>
    <property type="evidence" value="ECO:0007669"/>
    <property type="project" value="TreeGrafter"/>
</dbReference>
<dbReference type="InterPro" id="IPR011701">
    <property type="entry name" value="MFS"/>
</dbReference>
<feature type="region of interest" description="Disordered" evidence="5">
    <location>
        <begin position="1"/>
        <end position="31"/>
    </location>
</feature>
<name>A0A8I6SAM2_CIMLE</name>
<evidence type="ECO:0000256" key="3">
    <source>
        <dbReference type="ARBA" id="ARBA00022989"/>
    </source>
</evidence>
<dbReference type="GO" id="GO:0097037">
    <property type="term" value="P:heme export"/>
    <property type="evidence" value="ECO:0007669"/>
    <property type="project" value="TreeGrafter"/>
</dbReference>
<dbReference type="KEGG" id="clec:106670472"/>
<keyword evidence="4 6" id="KW-0472">Membrane</keyword>
<dbReference type="Gene3D" id="1.20.1250.20">
    <property type="entry name" value="MFS general substrate transporter like domains"/>
    <property type="match status" value="1"/>
</dbReference>
<sequence length="471" mass="52232">MTNSEEGRNAEMDEPAPVDKEEAGTEPNGLSQAQEKKKVAIRVYKKRWIMLFLFVATSTFNAIHWLQYSIIANIAMKYYEVSALAVNWSSMIYMVIYVPLVFPATFVLEKKGLRFSLILGLTIMCCGAWLKLVTLNRNMFVVAFVAQGIVGGAQIFILSVPARLASIWFDAKEVSTACALGVFGNQLGVALGFVIPPEVVHDSNDMDAIREGFKWLYIGFAVPPTVLLFLVILFFEAAPKFPPSLAQVNIRENIAARTNSDVNGNSYIQLVKNKDFILLLFSYGVNVGVFYAYSTLLNQLYLSHYPKGEVTAGYIGLVMIIGGMIGSVVWGIFLDRTHKFKLTTIVVYCFAYLGMMAFTFSLFYEQNIAIFVSSGILGFFMNGYLTVAYEFTSELTYPVPESTSTGVLNAVGELLGLSMVLVYGMILDYYDDLITNLSMSSILLVGLVVSLFISGKSLKRHGINKEQSQSM</sequence>
<dbReference type="OrthoDB" id="422206at2759"/>